<dbReference type="PANTHER" id="PTHR43617:SF2">
    <property type="entry name" value="UPF0039 PROTEIN SLL0451"/>
    <property type="match status" value="1"/>
</dbReference>
<dbReference type="Proteomes" id="UP000326202">
    <property type="component" value="Chromosome"/>
</dbReference>
<dbReference type="GO" id="GO:0016747">
    <property type="term" value="F:acyltransferase activity, transferring groups other than amino-acyl groups"/>
    <property type="evidence" value="ECO:0007669"/>
    <property type="project" value="InterPro"/>
</dbReference>
<keyword evidence="3" id="KW-1185">Reference proteome</keyword>
<organism evidence="2 3">
    <name type="scientific">Hypericibacter terrae</name>
    <dbReference type="NCBI Taxonomy" id="2602015"/>
    <lineage>
        <taxon>Bacteria</taxon>
        <taxon>Pseudomonadati</taxon>
        <taxon>Pseudomonadota</taxon>
        <taxon>Alphaproteobacteria</taxon>
        <taxon>Rhodospirillales</taxon>
        <taxon>Dongiaceae</taxon>
        <taxon>Hypericibacter</taxon>
    </lineage>
</organism>
<dbReference type="OrthoDB" id="9797178at2"/>
<dbReference type="RefSeq" id="WP_151175394.1">
    <property type="nucleotide sequence ID" value="NZ_CP042906.1"/>
</dbReference>
<dbReference type="EMBL" id="CP042906">
    <property type="protein sequence ID" value="QEX14892.1"/>
    <property type="molecule type" value="Genomic_DNA"/>
</dbReference>
<dbReference type="SUPFAM" id="SSF55729">
    <property type="entry name" value="Acyl-CoA N-acyltransferases (Nat)"/>
    <property type="match status" value="1"/>
</dbReference>
<dbReference type="InterPro" id="IPR016181">
    <property type="entry name" value="Acyl_CoA_acyltransferase"/>
</dbReference>
<dbReference type="Pfam" id="PF13527">
    <property type="entry name" value="Acetyltransf_9"/>
    <property type="match status" value="1"/>
</dbReference>
<dbReference type="InterPro" id="IPR000182">
    <property type="entry name" value="GNAT_dom"/>
</dbReference>
<name>A0A5J6MCF3_9PROT</name>
<dbReference type="InterPro" id="IPR050276">
    <property type="entry name" value="MshD_Acetyltransferase"/>
</dbReference>
<proteinExistence type="predicted"/>
<evidence type="ECO:0000259" key="1">
    <source>
        <dbReference type="PROSITE" id="PS51186"/>
    </source>
</evidence>
<gene>
    <name evidence="2" type="ORF">FRZ44_01670</name>
</gene>
<feature type="domain" description="N-acetyltransferase" evidence="1">
    <location>
        <begin position="8"/>
        <end position="153"/>
    </location>
</feature>
<dbReference type="KEGG" id="htq:FRZ44_01670"/>
<evidence type="ECO:0000313" key="3">
    <source>
        <dbReference type="Proteomes" id="UP000326202"/>
    </source>
</evidence>
<keyword evidence="2" id="KW-0808">Transferase</keyword>
<accession>A0A5J6MCF3</accession>
<sequence length="174" mass="18780">MVERTPAIRIRREAASDIAAINALNRLAFGGPGEWQIVARLRQAKLIALSLVAEEKGRIVGHILFSWLPTRIDSREVAAVALAPMAVHPDRQRRGIGSQLVREGLKQLPALGATAVIVLGHPHFYPRFGFSAEMARHLAGPFSGEAFMALELEPGALQGENGKVTYPAAFGLNS</sequence>
<dbReference type="AlphaFoldDB" id="A0A5J6MCF3"/>
<dbReference type="Gene3D" id="3.40.630.30">
    <property type="match status" value="1"/>
</dbReference>
<dbReference type="PANTHER" id="PTHR43617">
    <property type="entry name" value="L-AMINO ACID N-ACETYLTRANSFERASE"/>
    <property type="match status" value="1"/>
</dbReference>
<protein>
    <submittedName>
        <fullName evidence="2">N-acetyltransferase</fullName>
    </submittedName>
</protein>
<dbReference type="CDD" id="cd04301">
    <property type="entry name" value="NAT_SF"/>
    <property type="match status" value="1"/>
</dbReference>
<evidence type="ECO:0000313" key="2">
    <source>
        <dbReference type="EMBL" id="QEX14892.1"/>
    </source>
</evidence>
<reference evidence="2 3" key="1">
    <citation type="submission" date="2019-08" db="EMBL/GenBank/DDBJ databases">
        <title>Hyperibacter terrae gen. nov., sp. nov. and Hyperibacter viscosus sp. nov., two new members in the family Rhodospirillaceae isolated from the rhizosphere of Hypericum perforatum.</title>
        <authorList>
            <person name="Noviana Z."/>
        </authorList>
    </citation>
    <scope>NUCLEOTIDE SEQUENCE [LARGE SCALE GENOMIC DNA]</scope>
    <source>
        <strain evidence="2 3">R5913</strain>
    </source>
</reference>
<dbReference type="PROSITE" id="PS51186">
    <property type="entry name" value="GNAT"/>
    <property type="match status" value="1"/>
</dbReference>